<dbReference type="SMART" id="SM00748">
    <property type="entry name" value="HEPN"/>
    <property type="match status" value="1"/>
</dbReference>
<dbReference type="AlphaFoldDB" id="A0A1F4U6T4"/>
<accession>A0A1F4U6T4</accession>
<evidence type="ECO:0000259" key="1">
    <source>
        <dbReference type="PROSITE" id="PS50910"/>
    </source>
</evidence>
<sequence length="126" mass="14996">MKSEKSLIQEEWLGYAKDDLESAELLLKKSDNYHISVYHSHQAIEKIFKWFLLKNNREFPFIHDLKELFKLVEKNKNLNDPLEELSFLQDLYPQLRYPTGDKISKEEAEKSLQIAKKIFKLIADPE</sequence>
<evidence type="ECO:0000313" key="3">
    <source>
        <dbReference type="Proteomes" id="UP000179242"/>
    </source>
</evidence>
<dbReference type="Gene3D" id="1.20.120.330">
    <property type="entry name" value="Nucleotidyltransferases domain 2"/>
    <property type="match status" value="1"/>
</dbReference>
<organism evidence="2 3">
    <name type="scientific">candidate division WOR-1 bacterium RIFOXYC2_FULL_46_14</name>
    <dbReference type="NCBI Taxonomy" id="1802587"/>
    <lineage>
        <taxon>Bacteria</taxon>
        <taxon>Bacillati</taxon>
        <taxon>Saganbacteria</taxon>
    </lineage>
</organism>
<dbReference type="EMBL" id="MEUJ01000003">
    <property type="protein sequence ID" value="OGC40621.1"/>
    <property type="molecule type" value="Genomic_DNA"/>
</dbReference>
<name>A0A1F4U6T4_UNCSA</name>
<protein>
    <recommendedName>
        <fullName evidence="1">HEPN domain-containing protein</fullName>
    </recommendedName>
</protein>
<proteinExistence type="predicted"/>
<feature type="domain" description="HEPN" evidence="1">
    <location>
        <begin position="13"/>
        <end position="118"/>
    </location>
</feature>
<dbReference type="PROSITE" id="PS50910">
    <property type="entry name" value="HEPN"/>
    <property type="match status" value="1"/>
</dbReference>
<comment type="caution">
    <text evidence="2">The sequence shown here is derived from an EMBL/GenBank/DDBJ whole genome shotgun (WGS) entry which is preliminary data.</text>
</comment>
<dbReference type="SUPFAM" id="SSF81593">
    <property type="entry name" value="Nucleotidyltransferase substrate binding subunit/domain"/>
    <property type="match status" value="1"/>
</dbReference>
<gene>
    <name evidence="2" type="ORF">A2438_06375</name>
</gene>
<reference evidence="2 3" key="1">
    <citation type="journal article" date="2016" name="Nat. Commun.">
        <title>Thousands of microbial genomes shed light on interconnected biogeochemical processes in an aquifer system.</title>
        <authorList>
            <person name="Anantharaman K."/>
            <person name="Brown C.T."/>
            <person name="Hug L.A."/>
            <person name="Sharon I."/>
            <person name="Castelle C.J."/>
            <person name="Probst A.J."/>
            <person name="Thomas B.C."/>
            <person name="Singh A."/>
            <person name="Wilkins M.J."/>
            <person name="Karaoz U."/>
            <person name="Brodie E.L."/>
            <person name="Williams K.H."/>
            <person name="Hubbard S.S."/>
            <person name="Banfield J.F."/>
        </authorList>
    </citation>
    <scope>NUCLEOTIDE SEQUENCE [LARGE SCALE GENOMIC DNA]</scope>
</reference>
<evidence type="ECO:0000313" key="2">
    <source>
        <dbReference type="EMBL" id="OGC40621.1"/>
    </source>
</evidence>
<dbReference type="InterPro" id="IPR007842">
    <property type="entry name" value="HEPN_dom"/>
</dbReference>
<dbReference type="Pfam" id="PF05168">
    <property type="entry name" value="HEPN"/>
    <property type="match status" value="1"/>
</dbReference>
<dbReference type="Proteomes" id="UP000179242">
    <property type="component" value="Unassembled WGS sequence"/>
</dbReference>